<gene>
    <name evidence="1" type="ORF">J2W83_004219</name>
</gene>
<accession>A0ACC6K7W8</accession>
<proteinExistence type="predicted"/>
<dbReference type="EMBL" id="JAVDTH010000031">
    <property type="protein sequence ID" value="MDR6714583.1"/>
    <property type="molecule type" value="Genomic_DNA"/>
</dbReference>
<evidence type="ECO:0000313" key="2">
    <source>
        <dbReference type="Proteomes" id="UP001259587"/>
    </source>
</evidence>
<evidence type="ECO:0000313" key="1">
    <source>
        <dbReference type="EMBL" id="MDR6714583.1"/>
    </source>
</evidence>
<comment type="caution">
    <text evidence="1">The sequence shown here is derived from an EMBL/GenBank/DDBJ whole genome shotgun (WGS) entry which is preliminary data.</text>
</comment>
<protein>
    <submittedName>
        <fullName evidence="1">Deacylase</fullName>
    </submittedName>
</protein>
<organism evidence="1 2">
    <name type="scientific">Pseudomonas hunanensis</name>
    <dbReference type="NCBI Taxonomy" id="1247546"/>
    <lineage>
        <taxon>Bacteria</taxon>
        <taxon>Pseudomonadati</taxon>
        <taxon>Pseudomonadota</taxon>
        <taxon>Gammaproteobacteria</taxon>
        <taxon>Pseudomonadales</taxon>
        <taxon>Pseudomonadaceae</taxon>
        <taxon>Pseudomonas</taxon>
    </lineage>
</organism>
<dbReference type="Proteomes" id="UP001259587">
    <property type="component" value="Unassembled WGS sequence"/>
</dbReference>
<keyword evidence="2" id="KW-1185">Reference proteome</keyword>
<name>A0ACC6K7W8_9PSED</name>
<sequence>MPIRTTMHHSTHDLLSPAPGITRQLHSFQFGPRGGGKVYIQASLHADELPGMLVAWHLKQRLLELEQQGRLRQEVLLVPVANPVGLEQVLLDAPLGRFELQSGENFNRNFVDLSDTIGDQLEGQLNQDPAHNLALIREHLRRGLAAHPVRTPLQSQRLCLQRLACDADMVLDLHCDFEAVEHLYTTPEAWPQVEPLARYLGAQASLLATDSGGQSFDECFSLVWWQLQQRFGKRYPIPQGSFSVTLELRGQADVSHDLATQDSQAIIDFLTHAGVIEGQPKPLPPLLHPATPLAAVEPVTTPLGGLLVFHAQPGQYLQAGQLIAEVIDPLSDRITALRNNQAGLLYARSVRRMATTGMVIAHVAGEQVCRSGYLLGN</sequence>
<reference evidence="1" key="1">
    <citation type="submission" date="2023-07" db="EMBL/GenBank/DDBJ databases">
        <title>Sorghum-associated microbial communities from plants grown in Nebraska, USA.</title>
        <authorList>
            <person name="Schachtman D."/>
        </authorList>
    </citation>
    <scope>NUCLEOTIDE SEQUENCE</scope>
    <source>
        <strain evidence="1">BE56</strain>
    </source>
</reference>